<dbReference type="AlphaFoldDB" id="A0A6B0TSR1"/>
<sequence length="117" mass="13277">MDAFLSDEVLEGLRRARKRAAAKQSRLRVQAGDRDYRVLRDWDGGFALQASDAPNLRGVVDLYDGPRHLSRCLIIHAVPEGDELRYEYKLRADVRSQPPRDFASDDPQPAALIPNFD</sequence>
<gene>
    <name evidence="2" type="ORF">GSH16_01140</name>
</gene>
<reference evidence="2 3" key="1">
    <citation type="submission" date="2019-12" db="EMBL/GenBank/DDBJ databases">
        <title>Strain KN286 was isolated from seawater, which was collected from Caroline Seamount in the tropical western Pacific.</title>
        <authorList>
            <person name="Wang Q."/>
        </authorList>
    </citation>
    <scope>NUCLEOTIDE SEQUENCE [LARGE SCALE GENOMIC DNA]</scope>
    <source>
        <strain evidence="2 3">KN286</strain>
    </source>
</reference>
<dbReference type="RefSeq" id="WP_160851075.1">
    <property type="nucleotide sequence ID" value="NZ_WUWG01000001.1"/>
</dbReference>
<dbReference type="EMBL" id="WUWG01000001">
    <property type="protein sequence ID" value="MXU64033.1"/>
    <property type="molecule type" value="Genomic_DNA"/>
</dbReference>
<comment type="caution">
    <text evidence="2">The sequence shown here is derived from an EMBL/GenBank/DDBJ whole genome shotgun (WGS) entry which is preliminary data.</text>
</comment>
<keyword evidence="3" id="KW-1185">Reference proteome</keyword>
<dbReference type="Proteomes" id="UP000436016">
    <property type="component" value="Unassembled WGS sequence"/>
</dbReference>
<evidence type="ECO:0000313" key="2">
    <source>
        <dbReference type="EMBL" id="MXU64033.1"/>
    </source>
</evidence>
<evidence type="ECO:0000256" key="1">
    <source>
        <dbReference type="SAM" id="MobiDB-lite"/>
    </source>
</evidence>
<accession>A0A6B0TSR1</accession>
<organism evidence="2 3">
    <name type="scientific">Oceanomicrobium pacificus</name>
    <dbReference type="NCBI Taxonomy" id="2692916"/>
    <lineage>
        <taxon>Bacteria</taxon>
        <taxon>Pseudomonadati</taxon>
        <taxon>Pseudomonadota</taxon>
        <taxon>Alphaproteobacteria</taxon>
        <taxon>Rhodobacterales</taxon>
        <taxon>Paracoccaceae</taxon>
        <taxon>Oceanomicrobium</taxon>
    </lineage>
</organism>
<name>A0A6B0TSR1_9RHOB</name>
<protein>
    <submittedName>
        <fullName evidence="2">Uncharacterized protein</fullName>
    </submittedName>
</protein>
<evidence type="ECO:0000313" key="3">
    <source>
        <dbReference type="Proteomes" id="UP000436016"/>
    </source>
</evidence>
<proteinExistence type="predicted"/>
<feature type="region of interest" description="Disordered" evidence="1">
    <location>
        <begin position="97"/>
        <end position="117"/>
    </location>
</feature>